<comment type="caution">
    <text evidence="2">The sequence shown here is derived from an EMBL/GenBank/DDBJ whole genome shotgun (WGS) entry which is preliminary data.</text>
</comment>
<dbReference type="AlphaFoldDB" id="A0A840KI03"/>
<dbReference type="GO" id="GO:0047617">
    <property type="term" value="F:fatty acyl-CoA hydrolase activity"/>
    <property type="evidence" value="ECO:0007669"/>
    <property type="project" value="TreeGrafter"/>
</dbReference>
<dbReference type="EMBL" id="JACHLE010000003">
    <property type="protein sequence ID" value="MBB4807133.1"/>
    <property type="molecule type" value="Genomic_DNA"/>
</dbReference>
<dbReference type="SUPFAM" id="SSF53474">
    <property type="entry name" value="alpha/beta-Hydrolases"/>
    <property type="match status" value="1"/>
</dbReference>
<dbReference type="PANTHER" id="PTHR10824:SF4">
    <property type="entry name" value="ACYL-COENZYME A THIOESTERASE 1-LIKE"/>
    <property type="match status" value="1"/>
</dbReference>
<sequence length="281" mass="31780">MKNFDRYSILLLLLIFPTVFFAQIRLKTPNVESILYLGKGKNQPLIVGLGGSEGGNAWAGDYWKKTRDQFIEKGYAFLALGYFKAEGTPEILDKIEIEDVYNAIEEGSKNKQVNKQKIAIIGGSRGADLALLLGSYYENIRCVVSIVGSNVVFPGHTDHFSTPCWTFQRKELSFVPVNDEAVPFLMKRDLRGAFESMLKDSIAAEKAIIKIENIKGPVLFLSATKDEICPSTPMAETMMERLKNKQFKFNYEHKVFEGSHSEPLKHFDLIYKFLEANFAIK</sequence>
<keyword evidence="2" id="KW-0031">Aminopeptidase</keyword>
<dbReference type="GO" id="GO:0006637">
    <property type="term" value="P:acyl-CoA metabolic process"/>
    <property type="evidence" value="ECO:0007669"/>
    <property type="project" value="TreeGrafter"/>
</dbReference>
<dbReference type="InterPro" id="IPR014940">
    <property type="entry name" value="BAAT_C"/>
</dbReference>
<organism evidence="2 3">
    <name type="scientific">Chryseobacterium defluvii</name>
    <dbReference type="NCBI Taxonomy" id="160396"/>
    <lineage>
        <taxon>Bacteria</taxon>
        <taxon>Pseudomonadati</taxon>
        <taxon>Bacteroidota</taxon>
        <taxon>Flavobacteriia</taxon>
        <taxon>Flavobacteriales</taxon>
        <taxon>Weeksellaceae</taxon>
        <taxon>Chryseobacterium group</taxon>
        <taxon>Chryseobacterium</taxon>
    </lineage>
</organism>
<evidence type="ECO:0000313" key="2">
    <source>
        <dbReference type="EMBL" id="MBB4807133.1"/>
    </source>
</evidence>
<reference evidence="2 3" key="1">
    <citation type="submission" date="2020-08" db="EMBL/GenBank/DDBJ databases">
        <title>Functional genomics of gut bacteria from endangered species of beetles.</title>
        <authorList>
            <person name="Carlos-Shanley C."/>
        </authorList>
    </citation>
    <scope>NUCLEOTIDE SEQUENCE [LARGE SCALE GENOMIC DNA]</scope>
    <source>
        <strain evidence="2 3">S00151</strain>
    </source>
</reference>
<proteinExistence type="predicted"/>
<dbReference type="InterPro" id="IPR029058">
    <property type="entry name" value="AB_hydrolase_fold"/>
</dbReference>
<dbReference type="GO" id="GO:0006631">
    <property type="term" value="P:fatty acid metabolic process"/>
    <property type="evidence" value="ECO:0007669"/>
    <property type="project" value="TreeGrafter"/>
</dbReference>
<dbReference type="GO" id="GO:0004177">
    <property type="term" value="F:aminopeptidase activity"/>
    <property type="evidence" value="ECO:0007669"/>
    <property type="project" value="UniProtKB-KW"/>
</dbReference>
<gene>
    <name evidence="2" type="ORF">HNP38_002437</name>
</gene>
<keyword evidence="2" id="KW-0645">Protease</keyword>
<protein>
    <submittedName>
        <fullName evidence="2">Dipeptidyl aminopeptidase/acylaminoacyl peptidase</fullName>
    </submittedName>
</protein>
<dbReference type="Gene3D" id="3.40.50.1820">
    <property type="entry name" value="alpha/beta hydrolase"/>
    <property type="match status" value="1"/>
</dbReference>
<dbReference type="PANTHER" id="PTHR10824">
    <property type="entry name" value="ACYL-COENZYME A THIOESTERASE-RELATED"/>
    <property type="match status" value="1"/>
</dbReference>
<feature type="domain" description="BAAT/Acyl-CoA thioester hydrolase C-terminal" evidence="1">
    <location>
        <begin position="108"/>
        <end position="257"/>
    </location>
</feature>
<accession>A0A840KI03</accession>
<dbReference type="Proteomes" id="UP000592180">
    <property type="component" value="Unassembled WGS sequence"/>
</dbReference>
<name>A0A840KI03_9FLAO</name>
<dbReference type="Pfam" id="PF08840">
    <property type="entry name" value="BAAT_C"/>
    <property type="match status" value="1"/>
</dbReference>
<dbReference type="RefSeq" id="WP_184189773.1">
    <property type="nucleotide sequence ID" value="NZ_JACHLE010000003.1"/>
</dbReference>
<evidence type="ECO:0000259" key="1">
    <source>
        <dbReference type="Pfam" id="PF08840"/>
    </source>
</evidence>
<evidence type="ECO:0000313" key="3">
    <source>
        <dbReference type="Proteomes" id="UP000592180"/>
    </source>
</evidence>
<keyword evidence="3" id="KW-1185">Reference proteome</keyword>
<keyword evidence="2" id="KW-0378">Hydrolase</keyword>